<dbReference type="GO" id="GO:0009451">
    <property type="term" value="P:RNA modification"/>
    <property type="evidence" value="ECO:0007669"/>
    <property type="project" value="InterPro"/>
</dbReference>
<keyword evidence="1" id="KW-0677">Repeat</keyword>
<dbReference type="InterPro" id="IPR011990">
    <property type="entry name" value="TPR-like_helical_dom_sf"/>
</dbReference>
<dbReference type="EMBL" id="OX459122">
    <property type="protein sequence ID" value="CAI9106837.1"/>
    <property type="molecule type" value="Genomic_DNA"/>
</dbReference>
<dbReference type="InterPro" id="IPR002885">
    <property type="entry name" value="PPR_rpt"/>
</dbReference>
<dbReference type="Gene3D" id="3.40.50.300">
    <property type="entry name" value="P-loop containing nucleotide triphosphate hydrolases"/>
    <property type="match status" value="2"/>
</dbReference>
<dbReference type="Proteomes" id="UP001161247">
    <property type="component" value="Chromosome 5"/>
</dbReference>
<sequence>MGRCGVNSLIIALEKEILGQEPETPSGAALEAIVIRLKMLACKSEMKSSSLAQVRFLAISATIPNIGDFGLGEEMRPVKLTTKVLGCTPAKNDFLLEKVKLFVNLPCVHYHDAQRDWSQMNILLTLALPCCGGTGQCDNGALQAHLIKKGMVSGVFEEMGRTASAESWKALISGFVHDDRFKAASSAFQEMVVDQQVHCRVLKANYSINLDVASSSLEAYTKCGDLGKAEKVFQLLEACIHWGLGNEDKRFFKSMSIVKELQNIATGDTLRLHGKYHHHNLQLGELEANRILELEPNDASVYVTLSNMYCQVGRVADAIKRRELMALREVKNEPGYSWLESPSHCRLRRYPKCKLTPPQLELGYCLLFSWGKLLLSKLLSFSDDWPLNANNYCSEKPPFLKAYRKRPPTMLLMCSPERAYTADENDLIYRHFGSTLGDLTRSSSKNSVLLSKFIIRTNPHCVGLTTEVPVDGLICVFDEADGHITLHNICTGQNMRLSDPAGYPGDPISSYHLGYDPASCSYKLLRLIHPSHSYWGFSSN</sequence>
<dbReference type="InterPro" id="IPR046848">
    <property type="entry name" value="E_motif"/>
</dbReference>
<dbReference type="Pfam" id="PF01535">
    <property type="entry name" value="PPR"/>
    <property type="match status" value="1"/>
</dbReference>
<dbReference type="AlphaFoldDB" id="A0AAV1DG23"/>
<dbReference type="GO" id="GO:0003723">
    <property type="term" value="F:RNA binding"/>
    <property type="evidence" value="ECO:0007669"/>
    <property type="project" value="InterPro"/>
</dbReference>
<dbReference type="InterPro" id="IPR046960">
    <property type="entry name" value="PPR_At4g14850-like_plant"/>
</dbReference>
<evidence type="ECO:0000256" key="1">
    <source>
        <dbReference type="ARBA" id="ARBA00022737"/>
    </source>
</evidence>
<reference evidence="2" key="1">
    <citation type="submission" date="2023-03" db="EMBL/GenBank/DDBJ databases">
        <authorList>
            <person name="Julca I."/>
        </authorList>
    </citation>
    <scope>NUCLEOTIDE SEQUENCE</scope>
</reference>
<protein>
    <submittedName>
        <fullName evidence="2">OLC1v1006070C1</fullName>
    </submittedName>
</protein>
<organism evidence="2 3">
    <name type="scientific">Oldenlandia corymbosa var. corymbosa</name>
    <dbReference type="NCBI Taxonomy" id="529605"/>
    <lineage>
        <taxon>Eukaryota</taxon>
        <taxon>Viridiplantae</taxon>
        <taxon>Streptophyta</taxon>
        <taxon>Embryophyta</taxon>
        <taxon>Tracheophyta</taxon>
        <taxon>Spermatophyta</taxon>
        <taxon>Magnoliopsida</taxon>
        <taxon>eudicotyledons</taxon>
        <taxon>Gunneridae</taxon>
        <taxon>Pentapetalae</taxon>
        <taxon>asterids</taxon>
        <taxon>lamiids</taxon>
        <taxon>Gentianales</taxon>
        <taxon>Rubiaceae</taxon>
        <taxon>Rubioideae</taxon>
        <taxon>Spermacoceae</taxon>
        <taxon>Hedyotis-Oldenlandia complex</taxon>
        <taxon>Oldenlandia</taxon>
    </lineage>
</organism>
<accession>A0AAV1DG23</accession>
<gene>
    <name evidence="2" type="ORF">OLC1_LOCUS15280</name>
</gene>
<dbReference type="Pfam" id="PF20431">
    <property type="entry name" value="E_motif"/>
    <property type="match status" value="1"/>
</dbReference>
<dbReference type="InterPro" id="IPR027417">
    <property type="entry name" value="P-loop_NTPase"/>
</dbReference>
<dbReference type="PANTHER" id="PTHR47926">
    <property type="entry name" value="PENTATRICOPEPTIDE REPEAT-CONTAINING PROTEIN"/>
    <property type="match status" value="1"/>
</dbReference>
<dbReference type="Gene3D" id="1.25.40.10">
    <property type="entry name" value="Tetratricopeptide repeat domain"/>
    <property type="match status" value="1"/>
</dbReference>
<proteinExistence type="predicted"/>
<evidence type="ECO:0000313" key="2">
    <source>
        <dbReference type="EMBL" id="CAI9106837.1"/>
    </source>
</evidence>
<name>A0AAV1DG23_OLDCO</name>
<keyword evidence="3" id="KW-1185">Reference proteome</keyword>
<evidence type="ECO:0000313" key="3">
    <source>
        <dbReference type="Proteomes" id="UP001161247"/>
    </source>
</evidence>
<dbReference type="PANTHER" id="PTHR47926:SF342">
    <property type="entry name" value="TETRATRICOPEPTIDE-LIKE HELICAL DOMAIN-CONTAINING PROTEIN-RELATED"/>
    <property type="match status" value="1"/>
</dbReference>